<dbReference type="EMBL" id="JAUSYY010000001">
    <property type="protein sequence ID" value="MDQ0892977.1"/>
    <property type="molecule type" value="Genomic_DNA"/>
</dbReference>
<name>A0ABU0R5F4_9MICO</name>
<protein>
    <submittedName>
        <fullName evidence="2">GNAT superfamily N-acetyltransferase</fullName>
    </submittedName>
</protein>
<organism evidence="2 3">
    <name type="scientific">Agromyces ramosus</name>
    <dbReference type="NCBI Taxonomy" id="33879"/>
    <lineage>
        <taxon>Bacteria</taxon>
        <taxon>Bacillati</taxon>
        <taxon>Actinomycetota</taxon>
        <taxon>Actinomycetes</taxon>
        <taxon>Micrococcales</taxon>
        <taxon>Microbacteriaceae</taxon>
        <taxon>Agromyces</taxon>
    </lineage>
</organism>
<keyword evidence="3" id="KW-1185">Reference proteome</keyword>
<dbReference type="InterPro" id="IPR016181">
    <property type="entry name" value="Acyl_CoA_acyltransferase"/>
</dbReference>
<dbReference type="InterPro" id="IPR053144">
    <property type="entry name" value="Acetyltransferase_Butenolide"/>
</dbReference>
<dbReference type="CDD" id="cd04301">
    <property type="entry name" value="NAT_SF"/>
    <property type="match status" value="1"/>
</dbReference>
<comment type="caution">
    <text evidence="2">The sequence shown here is derived from an EMBL/GenBank/DDBJ whole genome shotgun (WGS) entry which is preliminary data.</text>
</comment>
<evidence type="ECO:0000259" key="1">
    <source>
        <dbReference type="PROSITE" id="PS51186"/>
    </source>
</evidence>
<gene>
    <name evidence="2" type="ORF">QFZ26_000532</name>
</gene>
<feature type="domain" description="N-acetyltransferase" evidence="1">
    <location>
        <begin position="1"/>
        <end position="153"/>
    </location>
</feature>
<dbReference type="Pfam" id="PF00583">
    <property type="entry name" value="Acetyltransf_1"/>
    <property type="match status" value="1"/>
</dbReference>
<dbReference type="Proteomes" id="UP001239083">
    <property type="component" value="Unassembled WGS sequence"/>
</dbReference>
<reference evidence="2 3" key="1">
    <citation type="submission" date="2023-07" db="EMBL/GenBank/DDBJ databases">
        <title>Comparative genomics of wheat-associated soil bacteria to identify genetic determinants of phenazine resistance.</title>
        <authorList>
            <person name="Mouncey N."/>
        </authorList>
    </citation>
    <scope>NUCLEOTIDE SEQUENCE [LARGE SCALE GENOMIC DNA]</scope>
    <source>
        <strain evidence="2 3">V3I3</strain>
    </source>
</reference>
<proteinExistence type="predicted"/>
<dbReference type="PANTHER" id="PTHR43233:SF1">
    <property type="entry name" value="FAMILY N-ACETYLTRANSFERASE, PUTATIVE (AFU_ORTHOLOGUE AFUA_6G03350)-RELATED"/>
    <property type="match status" value="1"/>
</dbReference>
<dbReference type="Gene3D" id="3.40.630.30">
    <property type="match status" value="1"/>
</dbReference>
<dbReference type="PANTHER" id="PTHR43233">
    <property type="entry name" value="FAMILY N-ACETYLTRANSFERASE, PUTATIVE (AFU_ORTHOLOGUE AFUA_6G03350)-RELATED"/>
    <property type="match status" value="1"/>
</dbReference>
<evidence type="ECO:0000313" key="2">
    <source>
        <dbReference type="EMBL" id="MDQ0892977.1"/>
    </source>
</evidence>
<dbReference type="SUPFAM" id="SSF55729">
    <property type="entry name" value="Acyl-CoA N-acyltransferases (Nat)"/>
    <property type="match status" value="1"/>
</dbReference>
<sequence length="153" mass="16907">MPFESSAEHELSGQFEYSADPARLDHERVHRWLSEESYWAMGRSRAAHEAAIAASRNFGIYDRATGEQLAYARVITDGVTFAWLCDVFVAVEARGHGIGVALVDRVIGSLEPLGLRRIALTTGDAHGLYEKFGFRPLDRPEEWMSRAGTAGPA</sequence>
<dbReference type="InterPro" id="IPR000182">
    <property type="entry name" value="GNAT_dom"/>
</dbReference>
<accession>A0ABU0R5F4</accession>
<dbReference type="RefSeq" id="WP_307039022.1">
    <property type="nucleotide sequence ID" value="NZ_JAUSYY010000001.1"/>
</dbReference>
<evidence type="ECO:0000313" key="3">
    <source>
        <dbReference type="Proteomes" id="UP001239083"/>
    </source>
</evidence>
<dbReference type="PROSITE" id="PS51186">
    <property type="entry name" value="GNAT"/>
    <property type="match status" value="1"/>
</dbReference>